<dbReference type="InterPro" id="IPR046960">
    <property type="entry name" value="PPR_At4g14850-like_plant"/>
</dbReference>
<evidence type="ECO:0000256" key="1">
    <source>
        <dbReference type="ARBA" id="ARBA00022737"/>
    </source>
</evidence>
<dbReference type="NCBIfam" id="TIGR00756">
    <property type="entry name" value="PPR"/>
    <property type="match status" value="2"/>
</dbReference>
<dbReference type="PANTHER" id="PTHR47926">
    <property type="entry name" value="PENTATRICOPEPTIDE REPEAT-CONTAINING PROTEIN"/>
    <property type="match status" value="1"/>
</dbReference>
<accession>A0ABU6T512</accession>
<reference evidence="4 5" key="1">
    <citation type="journal article" date="2023" name="Plants (Basel)">
        <title>Bridging the Gap: Combining Genomics and Transcriptomics Approaches to Understand Stylosanthes scabra, an Orphan Legume from the Brazilian Caatinga.</title>
        <authorList>
            <person name="Ferreira-Neto J.R.C."/>
            <person name="da Silva M.D."/>
            <person name="Binneck E."/>
            <person name="de Melo N.F."/>
            <person name="da Silva R.H."/>
            <person name="de Melo A.L.T.M."/>
            <person name="Pandolfi V."/>
            <person name="Bustamante F.O."/>
            <person name="Brasileiro-Vidal A.C."/>
            <person name="Benko-Iseppon A.M."/>
        </authorList>
    </citation>
    <scope>NUCLEOTIDE SEQUENCE [LARGE SCALE GENOMIC DNA]</scope>
    <source>
        <tissue evidence="4">Leaves</tissue>
    </source>
</reference>
<feature type="repeat" description="PPR" evidence="2">
    <location>
        <begin position="501"/>
        <end position="535"/>
    </location>
</feature>
<dbReference type="Pfam" id="PF01535">
    <property type="entry name" value="PPR"/>
    <property type="match status" value="3"/>
</dbReference>
<feature type="compositionally biased region" description="Low complexity" evidence="3">
    <location>
        <begin position="40"/>
        <end position="49"/>
    </location>
</feature>
<evidence type="ECO:0000313" key="5">
    <source>
        <dbReference type="Proteomes" id="UP001341840"/>
    </source>
</evidence>
<dbReference type="Proteomes" id="UP001341840">
    <property type="component" value="Unassembled WGS sequence"/>
</dbReference>
<name>A0ABU6T512_9FABA</name>
<dbReference type="InterPro" id="IPR002885">
    <property type="entry name" value="PPR_rpt"/>
</dbReference>
<evidence type="ECO:0000313" key="4">
    <source>
        <dbReference type="EMBL" id="MED6143799.1"/>
    </source>
</evidence>
<dbReference type="EMBL" id="JASCZI010090642">
    <property type="protein sequence ID" value="MED6143799.1"/>
    <property type="molecule type" value="Genomic_DNA"/>
</dbReference>
<dbReference type="PANTHER" id="PTHR47926:SF354">
    <property type="entry name" value="REPEAT (PPR-LIKE) SUPERFAMILY PROTEIN, PUTATIVE-RELATED"/>
    <property type="match status" value="1"/>
</dbReference>
<evidence type="ECO:0000256" key="3">
    <source>
        <dbReference type="SAM" id="MobiDB-lite"/>
    </source>
</evidence>
<dbReference type="PROSITE" id="PS51375">
    <property type="entry name" value="PPR"/>
    <property type="match status" value="4"/>
</dbReference>
<feature type="region of interest" description="Disordered" evidence="3">
    <location>
        <begin position="37"/>
        <end position="57"/>
    </location>
</feature>
<dbReference type="Pfam" id="PF13041">
    <property type="entry name" value="PPR_2"/>
    <property type="match status" value="1"/>
</dbReference>
<protein>
    <recommendedName>
        <fullName evidence="6">Pentatricopeptide repeat-containing protein</fullName>
    </recommendedName>
</protein>
<gene>
    <name evidence="4" type="ORF">PIB30_009298</name>
</gene>
<sequence>MEATLPIPTSAPTSTSPLSLSLYSSITNRTSLQPPFKFKSPSSITTQQQPPQPNNSKLKIAFQPQKDAVSGKSRRFRDSVYDYSRTTLLGGGELDVSGFVSVIESLGNANAVLEGFKVHAILVKNGYFDGSLYIKACLVSMYFKCGKIELARKVFDESSERDFALWGAMFAGFSHRGLQLEALQCVRLMVDEGIMPNSALMMGVLNLVGELRALRIGQEAHGYLVKKKFYYEQVRIRTALVDMYSRCGDVGSGRRVLYSLVERGVSCWSALIADSVSAGGLQKAVKSMVRMQRERFQPNHGTLASILSVCAQSRSLKRGKEIHAYALKHWFLPHVSIVSSLMVLYSKCGLIEYSRNLFDGMEQRNVILWTAMIDAYVENGCFPEAFGVIRSMQLTEYRPDTVTMARMLSLCSKLKLVKLGKEIHGQVLKRDFAVVHYVSAELILMYGACGAIDKANLVFNAVLDKGSRAWTALIRAYEYKELYEDAIDLFDDMISKGCTPNRYTFEAVLSVCDKAGFVEEAFRIFNLLSRYKVEASKEHCISMIRLLTRYGKLDEAQRFVEMSSLL</sequence>
<dbReference type="Gene3D" id="1.25.40.10">
    <property type="entry name" value="Tetratricopeptide repeat domain"/>
    <property type="match status" value="4"/>
</dbReference>
<feature type="repeat" description="PPR" evidence="2">
    <location>
        <begin position="466"/>
        <end position="500"/>
    </location>
</feature>
<feature type="repeat" description="PPR" evidence="2">
    <location>
        <begin position="365"/>
        <end position="399"/>
    </location>
</feature>
<evidence type="ECO:0000256" key="2">
    <source>
        <dbReference type="PROSITE-ProRule" id="PRU00708"/>
    </source>
</evidence>
<evidence type="ECO:0008006" key="6">
    <source>
        <dbReference type="Google" id="ProtNLM"/>
    </source>
</evidence>
<proteinExistence type="predicted"/>
<dbReference type="InterPro" id="IPR011990">
    <property type="entry name" value="TPR-like_helical_dom_sf"/>
</dbReference>
<feature type="repeat" description="PPR" evidence="2">
    <location>
        <begin position="162"/>
        <end position="196"/>
    </location>
</feature>
<keyword evidence="1" id="KW-0677">Repeat</keyword>
<organism evidence="4 5">
    <name type="scientific">Stylosanthes scabra</name>
    <dbReference type="NCBI Taxonomy" id="79078"/>
    <lineage>
        <taxon>Eukaryota</taxon>
        <taxon>Viridiplantae</taxon>
        <taxon>Streptophyta</taxon>
        <taxon>Embryophyta</taxon>
        <taxon>Tracheophyta</taxon>
        <taxon>Spermatophyta</taxon>
        <taxon>Magnoliopsida</taxon>
        <taxon>eudicotyledons</taxon>
        <taxon>Gunneridae</taxon>
        <taxon>Pentapetalae</taxon>
        <taxon>rosids</taxon>
        <taxon>fabids</taxon>
        <taxon>Fabales</taxon>
        <taxon>Fabaceae</taxon>
        <taxon>Papilionoideae</taxon>
        <taxon>50 kb inversion clade</taxon>
        <taxon>dalbergioids sensu lato</taxon>
        <taxon>Dalbergieae</taxon>
        <taxon>Pterocarpus clade</taxon>
        <taxon>Stylosanthes</taxon>
    </lineage>
</organism>
<comment type="caution">
    <text evidence="4">The sequence shown here is derived from an EMBL/GenBank/DDBJ whole genome shotgun (WGS) entry which is preliminary data.</text>
</comment>
<keyword evidence="5" id="KW-1185">Reference proteome</keyword>